<proteinExistence type="predicted"/>
<organism evidence="1 2">
    <name type="scientific">Salinigranum rubrum</name>
    <dbReference type="NCBI Taxonomy" id="755307"/>
    <lineage>
        <taxon>Archaea</taxon>
        <taxon>Methanobacteriati</taxon>
        <taxon>Methanobacteriota</taxon>
        <taxon>Stenosarchaea group</taxon>
        <taxon>Halobacteria</taxon>
        <taxon>Halobacteriales</taxon>
        <taxon>Haloferacaceae</taxon>
        <taxon>Salinigranum</taxon>
    </lineage>
</organism>
<dbReference type="AlphaFoldDB" id="A0A2I8VQC9"/>
<dbReference type="EMBL" id="CP026310">
    <property type="protein sequence ID" value="AUV84132.1"/>
    <property type="molecule type" value="Genomic_DNA"/>
</dbReference>
<evidence type="ECO:0000313" key="1">
    <source>
        <dbReference type="EMBL" id="AUV84132.1"/>
    </source>
</evidence>
<keyword evidence="2" id="KW-1185">Reference proteome</keyword>
<protein>
    <submittedName>
        <fullName evidence="1">Uncharacterized protein</fullName>
    </submittedName>
</protein>
<name>A0A2I8VQC9_9EURY</name>
<gene>
    <name evidence="1" type="ORF">C2R22_21360</name>
</gene>
<geneLocation type="plasmid" evidence="1">
    <name>unnamed1</name>
</geneLocation>
<keyword evidence="1" id="KW-0614">Plasmid</keyword>
<reference evidence="1 2" key="1">
    <citation type="submission" date="2018-01" db="EMBL/GenBank/DDBJ databases">
        <title>Complete genome sequence of Salinigranum rubrum GX10T, an extremely halophilic archaeon isolated from a marine solar saltern.</title>
        <authorList>
            <person name="Han S."/>
        </authorList>
    </citation>
    <scope>NUCLEOTIDE SEQUENCE [LARGE SCALE GENOMIC DNA]</scope>
    <source>
        <strain evidence="1 2">GX10</strain>
        <plasmid evidence="2">Plasmid unnamed1</plasmid>
    </source>
</reference>
<sequence>MTDESTSAHFLTTIRALTKRILASVFRGLLMRLDPMFRRALLPRLYPLFVVIRCDTARDRAL</sequence>
<evidence type="ECO:0000313" key="2">
    <source>
        <dbReference type="Proteomes" id="UP000236584"/>
    </source>
</evidence>
<dbReference type="Proteomes" id="UP000236584">
    <property type="component" value="Plasmid unnamed1"/>
</dbReference>
<accession>A0A2I8VQC9</accession>
<dbReference type="KEGG" id="srub:C2R22_21360"/>